<dbReference type="EMBL" id="RAWG01000002">
    <property type="protein sequence ID" value="RKH48304.1"/>
    <property type="molecule type" value="Genomic_DNA"/>
</dbReference>
<gene>
    <name evidence="2" type="ORF">D7X12_00690</name>
</gene>
<evidence type="ECO:0000313" key="2">
    <source>
        <dbReference type="EMBL" id="RKH48304.1"/>
    </source>
</evidence>
<evidence type="ECO:0000256" key="1">
    <source>
        <dbReference type="SAM" id="MobiDB-lite"/>
    </source>
</evidence>
<comment type="caution">
    <text evidence="2">The sequence shown here is derived from an EMBL/GenBank/DDBJ whole genome shotgun (WGS) entry which is preliminary data.</text>
</comment>
<proteinExistence type="predicted"/>
<feature type="compositionally biased region" description="Pro residues" evidence="1">
    <location>
        <begin position="559"/>
        <end position="580"/>
    </location>
</feature>
<name>A0A3A8P931_9BACT</name>
<organism evidence="2 3">
    <name type="scientific">Corallococcus sicarius</name>
    <dbReference type="NCBI Taxonomy" id="2316726"/>
    <lineage>
        <taxon>Bacteria</taxon>
        <taxon>Pseudomonadati</taxon>
        <taxon>Myxococcota</taxon>
        <taxon>Myxococcia</taxon>
        <taxon>Myxococcales</taxon>
        <taxon>Cystobacterineae</taxon>
        <taxon>Myxococcaceae</taxon>
        <taxon>Corallococcus</taxon>
    </lineage>
</organism>
<dbReference type="AlphaFoldDB" id="A0A3A8P931"/>
<keyword evidence="3" id="KW-1185">Reference proteome</keyword>
<accession>A0A3A8P931</accession>
<protein>
    <submittedName>
        <fullName evidence="2">Uncharacterized protein</fullName>
    </submittedName>
</protein>
<dbReference type="OrthoDB" id="5484072at2"/>
<dbReference type="Proteomes" id="UP000273405">
    <property type="component" value="Unassembled WGS sequence"/>
</dbReference>
<feature type="region of interest" description="Disordered" evidence="1">
    <location>
        <begin position="552"/>
        <end position="597"/>
    </location>
</feature>
<dbReference type="RefSeq" id="WP_120623324.1">
    <property type="nucleotide sequence ID" value="NZ_RAWG01000002.1"/>
</dbReference>
<reference evidence="3" key="1">
    <citation type="submission" date="2018-09" db="EMBL/GenBank/DDBJ databases">
        <authorList>
            <person name="Livingstone P.G."/>
            <person name="Whitworth D.E."/>
        </authorList>
    </citation>
    <scope>NUCLEOTIDE SEQUENCE [LARGE SCALE GENOMIC DNA]</scope>
    <source>
        <strain evidence="3">CA040B</strain>
    </source>
</reference>
<sequence length="674" mass="74606">MYENTKGRSSAASMELTSTAKTKFDEFLRRQLGVSDARDPKSVVNALRKLYPTTAARLDDESKGQPIRVLATPEPSMGMMSAAMESPGLRRYREQREALAEDLEYAVELAANRDFKVPVDGWRDSILAEVDEGEAAANQAVDPVARDRTFYSVRKLGDCARVGRMVGMINPTVSPEFGRLASTLDEASMLLRVLAGEALFRAGFDRGGNVFQVALQDLRQRREALIYALEQLTSSGQSPHQDGAEDWGDGPSSYGKLLEQLRLKGHADLRSIVRPDTMSRLLDVLLNHAPRMQSQDLRGMASAVPMELLQLRRLRDVAASLLDTTVAYSSSGSGSGSITTSTVRGQGVTAPLANFTESLTLFISAFDRPNAGARLLNLVLPSPLAFREQAGKEQEITDLIRLRAAVQEDLDELQMDPTTSDEFWENMARLDRKLYHIDRILDLYLLDYDEAAPPDTNRVKLHTKIIEQLDQGRPVFELPLPFLREQCGLEEDALELAKSLTQGSVERVEDIEEDRRKRFGFGEGAHCNTGEAYQVPPPERVSLDRLEQHFPILGSDLQPSPPNPDPRPPKPPTPPAPPVPRAAGNDETAPSLEAVSELIEQNRAQIMTELEKRLEAQGPELARQLEQAFSDQLKAVERLLAGRGGPTTDDTPPGMNGFTKAGHSRRHVRHPRKT</sequence>
<feature type="region of interest" description="Disordered" evidence="1">
    <location>
        <begin position="642"/>
        <end position="674"/>
    </location>
</feature>
<evidence type="ECO:0000313" key="3">
    <source>
        <dbReference type="Proteomes" id="UP000273405"/>
    </source>
</evidence>
<feature type="compositionally biased region" description="Basic residues" evidence="1">
    <location>
        <begin position="662"/>
        <end position="674"/>
    </location>
</feature>